<sequence>MSKQISAAQLAELVSKLLTRPESIGELDGCESYQRFMTAIAQVVCDSCGGEIRNSASPLDDVWYIGIHGNDSLSEDGGVWRDFDKEGELFESESVEGSSVARSIFVEALHAESISTSLTLRQTVSIRRNLVAQEILSQLPANTVISRELYDAEPMVGDCLNSMHSDFEFPSWEGRTVGSFLNKFSCTADPATLNVIQVRTGTPKNDGVSGVNISLRDMQQARPATGGSWKLHETLMIMFHQRGNN</sequence>
<keyword evidence="2" id="KW-1185">Reference proteome</keyword>
<organism evidence="1 2">
    <name type="scientific">Undibacterium arcticum</name>
    <dbReference type="NCBI Taxonomy" id="1762892"/>
    <lineage>
        <taxon>Bacteria</taxon>
        <taxon>Pseudomonadati</taxon>
        <taxon>Pseudomonadota</taxon>
        <taxon>Betaproteobacteria</taxon>
        <taxon>Burkholderiales</taxon>
        <taxon>Oxalobacteraceae</taxon>
        <taxon>Undibacterium</taxon>
    </lineage>
</organism>
<proteinExistence type="predicted"/>
<evidence type="ECO:0000313" key="1">
    <source>
        <dbReference type="EMBL" id="MFC3111276.1"/>
    </source>
</evidence>
<dbReference type="Proteomes" id="UP001595530">
    <property type="component" value="Unassembled WGS sequence"/>
</dbReference>
<reference evidence="2" key="1">
    <citation type="journal article" date="2019" name="Int. J. Syst. Evol. Microbiol.">
        <title>The Global Catalogue of Microorganisms (GCM) 10K type strain sequencing project: providing services to taxonomists for standard genome sequencing and annotation.</title>
        <authorList>
            <consortium name="The Broad Institute Genomics Platform"/>
            <consortium name="The Broad Institute Genome Sequencing Center for Infectious Disease"/>
            <person name="Wu L."/>
            <person name="Ma J."/>
        </authorList>
    </citation>
    <scope>NUCLEOTIDE SEQUENCE [LARGE SCALE GENOMIC DNA]</scope>
    <source>
        <strain evidence="2">KCTC 42986</strain>
    </source>
</reference>
<dbReference type="RefSeq" id="WP_390328707.1">
    <property type="nucleotide sequence ID" value="NZ_JBHRTP010000109.1"/>
</dbReference>
<accession>A0ABV7FAK0</accession>
<evidence type="ECO:0008006" key="3">
    <source>
        <dbReference type="Google" id="ProtNLM"/>
    </source>
</evidence>
<evidence type="ECO:0000313" key="2">
    <source>
        <dbReference type="Proteomes" id="UP001595530"/>
    </source>
</evidence>
<comment type="caution">
    <text evidence="1">The sequence shown here is derived from an EMBL/GenBank/DDBJ whole genome shotgun (WGS) entry which is preliminary data.</text>
</comment>
<gene>
    <name evidence="1" type="ORF">ACFOFO_25585</name>
</gene>
<dbReference type="EMBL" id="JBHRTP010000109">
    <property type="protein sequence ID" value="MFC3111276.1"/>
    <property type="molecule type" value="Genomic_DNA"/>
</dbReference>
<protein>
    <recommendedName>
        <fullName evidence="3">RES domain-containing protein</fullName>
    </recommendedName>
</protein>
<name>A0ABV7FAK0_9BURK</name>